<evidence type="ECO:0000256" key="8">
    <source>
        <dbReference type="ARBA" id="ARBA00023136"/>
    </source>
</evidence>
<dbReference type="SUPFAM" id="SSF52540">
    <property type="entry name" value="P-loop containing nucleoside triphosphate hydrolases"/>
    <property type="match status" value="1"/>
</dbReference>
<reference evidence="11 12" key="1">
    <citation type="journal article" date="2010" name="Science">
        <title>Genomic comparison of the ants Camponotus floridanus and Harpegnathos saltator.</title>
        <authorList>
            <person name="Bonasio R."/>
            <person name="Zhang G."/>
            <person name="Ye C."/>
            <person name="Mutti N.S."/>
            <person name="Fang X."/>
            <person name="Qin N."/>
            <person name="Donahue G."/>
            <person name="Yang P."/>
            <person name="Li Q."/>
            <person name="Li C."/>
            <person name="Zhang P."/>
            <person name="Huang Z."/>
            <person name="Berger S.L."/>
            <person name="Reinberg D."/>
            <person name="Wang J."/>
            <person name="Liebig J."/>
        </authorList>
    </citation>
    <scope>NUCLEOTIDE SEQUENCE [LARGE SCALE GENOMIC DNA]</scope>
    <source>
        <strain evidence="12">C129</strain>
    </source>
</reference>
<gene>
    <name evidence="11" type="ORF">EAG_11835</name>
</gene>
<evidence type="ECO:0000313" key="11">
    <source>
        <dbReference type="EMBL" id="EFN67916.1"/>
    </source>
</evidence>
<keyword evidence="5" id="KW-0547">Nucleotide-binding</keyword>
<dbReference type="PANTHER" id="PTHR24223:SF456">
    <property type="entry name" value="MULTIDRUG RESISTANCE-ASSOCIATED PROTEIN LETHAL(2)03659"/>
    <property type="match status" value="1"/>
</dbReference>
<keyword evidence="6" id="KW-0067">ATP-binding</keyword>
<dbReference type="SUPFAM" id="SSF90123">
    <property type="entry name" value="ABC transporter transmembrane region"/>
    <property type="match status" value="1"/>
</dbReference>
<evidence type="ECO:0000259" key="10">
    <source>
        <dbReference type="PROSITE" id="PS50929"/>
    </source>
</evidence>
<dbReference type="InterPro" id="IPR036640">
    <property type="entry name" value="ABC1_TM_sf"/>
</dbReference>
<dbReference type="InterPro" id="IPR011527">
    <property type="entry name" value="ABC1_TM_dom"/>
</dbReference>
<dbReference type="Proteomes" id="UP000000311">
    <property type="component" value="Unassembled WGS sequence"/>
</dbReference>
<feature type="transmembrane region" description="Helical" evidence="9">
    <location>
        <begin position="185"/>
        <end position="208"/>
    </location>
</feature>
<accession>E2AF71</accession>
<keyword evidence="12" id="KW-1185">Reference proteome</keyword>
<keyword evidence="7 9" id="KW-1133">Transmembrane helix</keyword>
<dbReference type="GO" id="GO:0140359">
    <property type="term" value="F:ABC-type transporter activity"/>
    <property type="evidence" value="ECO:0007669"/>
    <property type="project" value="InterPro"/>
</dbReference>
<organism evidence="12">
    <name type="scientific">Camponotus floridanus</name>
    <name type="common">Florida carpenter ant</name>
    <dbReference type="NCBI Taxonomy" id="104421"/>
    <lineage>
        <taxon>Eukaryota</taxon>
        <taxon>Metazoa</taxon>
        <taxon>Ecdysozoa</taxon>
        <taxon>Arthropoda</taxon>
        <taxon>Hexapoda</taxon>
        <taxon>Insecta</taxon>
        <taxon>Pterygota</taxon>
        <taxon>Neoptera</taxon>
        <taxon>Endopterygota</taxon>
        <taxon>Hymenoptera</taxon>
        <taxon>Apocrita</taxon>
        <taxon>Aculeata</taxon>
        <taxon>Formicoidea</taxon>
        <taxon>Formicidae</taxon>
        <taxon>Formicinae</taxon>
        <taxon>Camponotus</taxon>
    </lineage>
</organism>
<evidence type="ECO:0000256" key="1">
    <source>
        <dbReference type="ARBA" id="ARBA00004141"/>
    </source>
</evidence>
<comment type="subcellular location">
    <subcellularLocation>
        <location evidence="1">Membrane</location>
        <topology evidence="1">Multi-pass membrane protein</topology>
    </subcellularLocation>
</comment>
<feature type="transmembrane region" description="Helical" evidence="9">
    <location>
        <begin position="128"/>
        <end position="155"/>
    </location>
</feature>
<evidence type="ECO:0000256" key="5">
    <source>
        <dbReference type="ARBA" id="ARBA00022741"/>
    </source>
</evidence>
<dbReference type="Pfam" id="PF00664">
    <property type="entry name" value="ABC_membrane"/>
    <property type="match status" value="1"/>
</dbReference>
<keyword evidence="4 9" id="KW-0812">Transmembrane</keyword>
<proteinExistence type="inferred from homology"/>
<evidence type="ECO:0000256" key="2">
    <source>
        <dbReference type="ARBA" id="ARBA00009726"/>
    </source>
</evidence>
<dbReference type="GO" id="GO:0016020">
    <property type="term" value="C:membrane"/>
    <property type="evidence" value="ECO:0007669"/>
    <property type="project" value="UniProtKB-SubCell"/>
</dbReference>
<feature type="domain" description="ABC transmembrane type-1" evidence="10">
    <location>
        <begin position="131"/>
        <end position="245"/>
    </location>
</feature>
<evidence type="ECO:0000256" key="4">
    <source>
        <dbReference type="ARBA" id="ARBA00022692"/>
    </source>
</evidence>
<evidence type="ECO:0000313" key="12">
    <source>
        <dbReference type="Proteomes" id="UP000000311"/>
    </source>
</evidence>
<evidence type="ECO:0000256" key="9">
    <source>
        <dbReference type="SAM" id="Phobius"/>
    </source>
</evidence>
<dbReference type="InterPro" id="IPR027417">
    <property type="entry name" value="P-loop_NTPase"/>
</dbReference>
<evidence type="ECO:0000256" key="3">
    <source>
        <dbReference type="ARBA" id="ARBA00022448"/>
    </source>
</evidence>
<sequence>MFQTKVVWFRGGHKMVPLDKTRILVTHQLQYLQFADQIIVMNNGSIEQKGTFNQLQALNLDFMKLLKMTDAECKEDETKQFDKQCQNLTKSKKGANKASNIETHEITMKGHMSRKVFFAYFKASKKPFIIALMMVIFIVNQIVASGSDYFVAFWVNIESSSWHETSNSTTEFLWNGPLTRDYMSYIYSTMIAIIILLWQFQTIIYFSVCMWSSINLHSAMFRSILRTTTYFYNTNPAGRILNRVMAYQSYPYFFNYT</sequence>
<keyword evidence="3" id="KW-0813">Transport</keyword>
<dbReference type="PANTHER" id="PTHR24223">
    <property type="entry name" value="ATP-BINDING CASSETTE SUB-FAMILY C"/>
    <property type="match status" value="1"/>
</dbReference>
<comment type="similarity">
    <text evidence="2">Belongs to the ABC transporter superfamily. ABCC family. Conjugate transporter (TC 3.A.1.208) subfamily.</text>
</comment>
<dbReference type="EMBL" id="GL439026">
    <property type="protein sequence ID" value="EFN67916.1"/>
    <property type="molecule type" value="Genomic_DNA"/>
</dbReference>
<dbReference type="Gene3D" id="1.20.1560.10">
    <property type="entry name" value="ABC transporter type 1, transmembrane domain"/>
    <property type="match status" value="1"/>
</dbReference>
<keyword evidence="8 9" id="KW-0472">Membrane</keyword>
<dbReference type="OMA" id="THEITMK"/>
<dbReference type="AlphaFoldDB" id="E2AF71"/>
<evidence type="ECO:0000256" key="7">
    <source>
        <dbReference type="ARBA" id="ARBA00022989"/>
    </source>
</evidence>
<dbReference type="PROSITE" id="PS50929">
    <property type="entry name" value="ABC_TM1F"/>
    <property type="match status" value="1"/>
</dbReference>
<protein>
    <submittedName>
        <fullName evidence="11">Multidrug resistance-associated protein 5</fullName>
    </submittedName>
</protein>
<name>E2AF71_CAMFO</name>
<dbReference type="Gene3D" id="3.40.50.300">
    <property type="entry name" value="P-loop containing nucleotide triphosphate hydrolases"/>
    <property type="match status" value="1"/>
</dbReference>
<dbReference type="InterPro" id="IPR050173">
    <property type="entry name" value="ABC_transporter_C-like"/>
</dbReference>
<dbReference type="GO" id="GO:0005524">
    <property type="term" value="F:ATP binding"/>
    <property type="evidence" value="ECO:0007669"/>
    <property type="project" value="UniProtKB-KW"/>
</dbReference>
<dbReference type="STRING" id="104421.E2AF71"/>
<dbReference type="InParanoid" id="E2AF71"/>
<dbReference type="OrthoDB" id="6500128at2759"/>
<evidence type="ECO:0000256" key="6">
    <source>
        <dbReference type="ARBA" id="ARBA00022840"/>
    </source>
</evidence>